<proteinExistence type="predicted"/>
<gene>
    <name evidence="1" type="ORF">DSCOOX_32500</name>
</gene>
<sequence length="56" mass="5755">MAVTTTGSITYAFSGDSSAAGAIEMQKSSRTSAPMQAVVQKAEDITVELNTPVGTF</sequence>
<evidence type="ECO:0000313" key="1">
    <source>
        <dbReference type="EMBL" id="BBO90070.1"/>
    </source>
</evidence>
<protein>
    <submittedName>
        <fullName evidence="1">Uncharacterized protein</fullName>
    </submittedName>
</protein>
<evidence type="ECO:0000313" key="2">
    <source>
        <dbReference type="Proteomes" id="UP000422108"/>
    </source>
</evidence>
<dbReference type="EMBL" id="AP021879">
    <property type="protein sequence ID" value="BBO90070.1"/>
    <property type="molecule type" value="Genomic_DNA"/>
</dbReference>
<reference evidence="1 2" key="1">
    <citation type="submission" date="2019-11" db="EMBL/GenBank/DDBJ databases">
        <title>Comparative genomics of hydrocarbon-degrading Desulfosarcina strains.</title>
        <authorList>
            <person name="Watanabe M."/>
            <person name="Kojima H."/>
            <person name="Fukui M."/>
        </authorList>
    </citation>
    <scope>NUCLEOTIDE SEQUENCE [LARGE SCALE GENOMIC DNA]</scope>
    <source>
        <strain evidence="2">oXyS1</strain>
    </source>
</reference>
<organism evidence="1 2">
    <name type="scientific">Desulfosarcina ovata subsp. ovata</name>
    <dbReference type="NCBI Taxonomy" id="2752305"/>
    <lineage>
        <taxon>Bacteria</taxon>
        <taxon>Pseudomonadati</taxon>
        <taxon>Thermodesulfobacteriota</taxon>
        <taxon>Desulfobacteria</taxon>
        <taxon>Desulfobacterales</taxon>
        <taxon>Desulfosarcinaceae</taxon>
        <taxon>Desulfosarcina</taxon>
    </lineage>
</organism>
<dbReference type="AlphaFoldDB" id="A0A5K8ADQ4"/>
<dbReference type="Proteomes" id="UP000422108">
    <property type="component" value="Chromosome"/>
</dbReference>
<accession>A0A5K8ADQ4</accession>
<name>A0A5K8ADQ4_9BACT</name>
<keyword evidence="2" id="KW-1185">Reference proteome</keyword>